<gene>
    <name evidence="2" type="ORF">EV643_12583</name>
</gene>
<sequence length="545" mass="59125">MRRLVLAGVGLLLAVLVPAPADAAPPLWKSSVSATNTVVSRPAEGGGYPVPPGQTAPDPGSCRAGLYNSNFSESWLAVRPGTEDLVGTSKFFFEKYSTFYDFHLGSFTISNGQPLAANQVQGYDCVSTGTQDMPPSWTNNTDPNADFDTQGRVYQVTLPFNAFWANLHPNSNIAISYSDDLGRTWVKGNGGKPLEHVPNWSSLSFGFVEDKQWVAVNHVPGNRYQDHVYAAWAVYNGSTTKIRVAVSRDRGRTFSKAVTITKPNQTGPTNEFVYPAVDAAGNVYVSIAGDHPSPDSKTIYVARSSDDGVTWSEFMPVAVARQVPGCCLPNTTFRDGILEHFTASPDYPGHLYVVWEDWDGSQYDVKFSQSTDFGRTWSQPIIVNDNANRTASDQFQPQVAAGPGGAVAVNFYDRRAACPDDPAILPEHVGRQNFCVDVSLQAFKDSGDGAVPVGDNVRVSQFSWDPEQPGQTIDGIDQMACAAHSDPCTIRSFIGDYFGLAISNSYVYTLAVSTHYPSGVIGDQGESVYYQQQVLETVSRADLGI</sequence>
<dbReference type="CDD" id="cd15482">
    <property type="entry name" value="Sialidase_non-viral"/>
    <property type="match status" value="1"/>
</dbReference>
<protein>
    <recommendedName>
        <fullName evidence="4">BNR repeat protein</fullName>
    </recommendedName>
</protein>
<organism evidence="2 3">
    <name type="scientific">Kribbella caucasensis</name>
    <dbReference type="NCBI Taxonomy" id="2512215"/>
    <lineage>
        <taxon>Bacteria</taxon>
        <taxon>Bacillati</taxon>
        <taxon>Actinomycetota</taxon>
        <taxon>Actinomycetes</taxon>
        <taxon>Propionibacteriales</taxon>
        <taxon>Kribbellaceae</taxon>
        <taxon>Kribbella</taxon>
    </lineage>
</organism>
<evidence type="ECO:0000256" key="1">
    <source>
        <dbReference type="SAM" id="SignalP"/>
    </source>
</evidence>
<feature type="chain" id="PRO_5020197982" description="BNR repeat protein" evidence="1">
    <location>
        <begin position="24"/>
        <end position="545"/>
    </location>
</feature>
<dbReference type="Gene3D" id="2.120.10.10">
    <property type="match status" value="1"/>
</dbReference>
<comment type="caution">
    <text evidence="2">The sequence shown here is derived from an EMBL/GenBank/DDBJ whole genome shotgun (WGS) entry which is preliminary data.</text>
</comment>
<evidence type="ECO:0000313" key="3">
    <source>
        <dbReference type="Proteomes" id="UP000295388"/>
    </source>
</evidence>
<dbReference type="AlphaFoldDB" id="A0A4R6JJG3"/>
<proteinExistence type="predicted"/>
<feature type="signal peptide" evidence="1">
    <location>
        <begin position="1"/>
        <end position="23"/>
    </location>
</feature>
<dbReference type="OrthoDB" id="41724at2"/>
<dbReference type="SUPFAM" id="SSF50939">
    <property type="entry name" value="Sialidases"/>
    <property type="match status" value="1"/>
</dbReference>
<dbReference type="EMBL" id="SNWQ01000025">
    <property type="protein sequence ID" value="TDO34826.1"/>
    <property type="molecule type" value="Genomic_DNA"/>
</dbReference>
<keyword evidence="1" id="KW-0732">Signal</keyword>
<dbReference type="Proteomes" id="UP000295388">
    <property type="component" value="Unassembled WGS sequence"/>
</dbReference>
<dbReference type="RefSeq" id="WP_133804736.1">
    <property type="nucleotide sequence ID" value="NZ_SNWQ01000025.1"/>
</dbReference>
<evidence type="ECO:0008006" key="4">
    <source>
        <dbReference type="Google" id="ProtNLM"/>
    </source>
</evidence>
<dbReference type="InterPro" id="IPR036278">
    <property type="entry name" value="Sialidase_sf"/>
</dbReference>
<keyword evidence="3" id="KW-1185">Reference proteome</keyword>
<evidence type="ECO:0000313" key="2">
    <source>
        <dbReference type="EMBL" id="TDO34826.1"/>
    </source>
</evidence>
<reference evidence="2 3" key="1">
    <citation type="submission" date="2019-03" db="EMBL/GenBank/DDBJ databases">
        <title>Genomic Encyclopedia of Type Strains, Phase III (KMG-III): the genomes of soil and plant-associated and newly described type strains.</title>
        <authorList>
            <person name="Whitman W."/>
        </authorList>
    </citation>
    <scope>NUCLEOTIDE SEQUENCE [LARGE SCALE GENOMIC DNA]</scope>
    <source>
        <strain evidence="2 3">VKM Ac-2527</strain>
    </source>
</reference>
<accession>A0A4R6JJG3</accession>
<name>A0A4R6JJG3_9ACTN</name>